<evidence type="ECO:0000313" key="3">
    <source>
        <dbReference type="Proteomes" id="UP000589620"/>
    </source>
</evidence>
<dbReference type="InterPro" id="IPR004360">
    <property type="entry name" value="Glyas_Fos-R_dOase_dom"/>
</dbReference>
<dbReference type="Gene3D" id="3.10.180.10">
    <property type="entry name" value="2,3-Dihydroxybiphenyl 1,2-Dioxygenase, domain 1"/>
    <property type="match status" value="2"/>
</dbReference>
<dbReference type="EMBL" id="JACCBJ010000001">
    <property type="protein sequence ID" value="NYD72677.1"/>
    <property type="molecule type" value="Genomic_DNA"/>
</dbReference>
<sequence length="260" mass="27968">MTVVTTHRLGEPCWVDYTSSDVPRATEFYTALFGWTAETAGEEYGGYVTFRRDGRRVAGLGPRMGDAQANTWLTHLLVEDADAAEKAALDNGAQVIAPTMTVGDQGRLAVIADPGGAVVGLWEPEQHRGYELVAAVGGLAWHELYARNYAVQVDFYTRVFGWRTQVLGDTADFRYVTFGDPDAPAGGVYDANGMLPEGVPSHWVVYFGVADAAAASQRVIDLGGTVIRDPWDSEFGRFAQVTDPLGGLFFLHEVGTGGGA</sequence>
<dbReference type="InterPro" id="IPR037523">
    <property type="entry name" value="VOC_core"/>
</dbReference>
<evidence type="ECO:0000259" key="1">
    <source>
        <dbReference type="PROSITE" id="PS51819"/>
    </source>
</evidence>
<evidence type="ECO:0000313" key="2">
    <source>
        <dbReference type="EMBL" id="NYD72677.1"/>
    </source>
</evidence>
<dbReference type="PANTHER" id="PTHR33993">
    <property type="entry name" value="GLYOXALASE-RELATED"/>
    <property type="match status" value="1"/>
</dbReference>
<feature type="domain" description="VOC" evidence="1">
    <location>
        <begin position="138"/>
        <end position="254"/>
    </location>
</feature>
<dbReference type="PROSITE" id="PS51819">
    <property type="entry name" value="VOC"/>
    <property type="match status" value="2"/>
</dbReference>
<dbReference type="InterPro" id="IPR029068">
    <property type="entry name" value="Glyas_Bleomycin-R_OHBP_Dase"/>
</dbReference>
<accession>A0A852SUZ0</accession>
<proteinExistence type="predicted"/>
<gene>
    <name evidence="2" type="ORF">BJ963_000196</name>
</gene>
<dbReference type="PANTHER" id="PTHR33993:SF10">
    <property type="entry name" value="CONSERVED PROTEIN"/>
    <property type="match status" value="1"/>
</dbReference>
<dbReference type="RefSeq" id="WP_179453968.1">
    <property type="nucleotide sequence ID" value="NZ_BAAAPX010000001.1"/>
</dbReference>
<dbReference type="AlphaFoldDB" id="A0A852SUZ0"/>
<dbReference type="InterPro" id="IPR052164">
    <property type="entry name" value="Anthracycline_SecMetBiosynth"/>
</dbReference>
<name>A0A852SUZ0_9MICO</name>
<dbReference type="SUPFAM" id="SSF54593">
    <property type="entry name" value="Glyoxalase/Bleomycin resistance protein/Dihydroxybiphenyl dioxygenase"/>
    <property type="match status" value="2"/>
</dbReference>
<feature type="domain" description="VOC" evidence="1">
    <location>
        <begin position="11"/>
        <end position="124"/>
    </location>
</feature>
<dbReference type="Pfam" id="PF00903">
    <property type="entry name" value="Glyoxalase"/>
    <property type="match status" value="2"/>
</dbReference>
<dbReference type="Proteomes" id="UP000589620">
    <property type="component" value="Unassembled WGS sequence"/>
</dbReference>
<reference evidence="2 3" key="1">
    <citation type="submission" date="2020-07" db="EMBL/GenBank/DDBJ databases">
        <title>Sequencing the genomes of 1000 actinobacteria strains.</title>
        <authorList>
            <person name="Klenk H.-P."/>
        </authorList>
    </citation>
    <scope>NUCLEOTIDE SEQUENCE [LARGE SCALE GENOMIC DNA]</scope>
    <source>
        <strain evidence="2 3">DSM 23871</strain>
    </source>
</reference>
<comment type="caution">
    <text evidence="2">The sequence shown here is derived from an EMBL/GenBank/DDBJ whole genome shotgun (WGS) entry which is preliminary data.</text>
</comment>
<protein>
    <recommendedName>
        <fullName evidence="1">VOC domain-containing protein</fullName>
    </recommendedName>
</protein>
<organism evidence="2 3">
    <name type="scientific">Leifsonia soli</name>
    <dbReference type="NCBI Taxonomy" id="582665"/>
    <lineage>
        <taxon>Bacteria</taxon>
        <taxon>Bacillati</taxon>
        <taxon>Actinomycetota</taxon>
        <taxon>Actinomycetes</taxon>
        <taxon>Micrococcales</taxon>
        <taxon>Microbacteriaceae</taxon>
        <taxon>Leifsonia</taxon>
    </lineage>
</organism>
<dbReference type="CDD" id="cd07247">
    <property type="entry name" value="SgaA_N_like"/>
    <property type="match status" value="2"/>
</dbReference>
<keyword evidence="3" id="KW-1185">Reference proteome</keyword>